<organism evidence="1 2">
    <name type="scientific">Methylomonas koyamae</name>
    <dbReference type="NCBI Taxonomy" id="702114"/>
    <lineage>
        <taxon>Bacteria</taxon>
        <taxon>Pseudomonadati</taxon>
        <taxon>Pseudomonadota</taxon>
        <taxon>Gammaproteobacteria</taxon>
        <taxon>Methylococcales</taxon>
        <taxon>Methylococcaceae</taxon>
        <taxon>Methylomonas</taxon>
    </lineage>
</organism>
<evidence type="ECO:0000313" key="1">
    <source>
        <dbReference type="EMBL" id="OAI12786.1"/>
    </source>
</evidence>
<accession>A0A177N485</accession>
<dbReference type="OrthoDB" id="1489695at2"/>
<proteinExistence type="predicted"/>
<name>A0A177N485_9GAMM</name>
<dbReference type="EMBL" id="LUUJ01000106">
    <property type="protein sequence ID" value="OAI12786.1"/>
    <property type="molecule type" value="Genomic_DNA"/>
</dbReference>
<dbReference type="AlphaFoldDB" id="A0A177N485"/>
<dbReference type="InterPro" id="IPR056955">
    <property type="entry name" value="ORC-CDC6-like"/>
</dbReference>
<reference evidence="1 2" key="1">
    <citation type="submission" date="2016-03" db="EMBL/GenBank/DDBJ databases">
        <authorList>
            <person name="Ploux O."/>
        </authorList>
    </citation>
    <scope>NUCLEOTIDE SEQUENCE [LARGE SCALE GENOMIC DNA]</scope>
    <source>
        <strain evidence="1 2">R-45378</strain>
    </source>
</reference>
<comment type="caution">
    <text evidence="1">The sequence shown here is derived from an EMBL/GenBank/DDBJ whole genome shotgun (WGS) entry which is preliminary data.</text>
</comment>
<gene>
    <name evidence="1" type="ORF">A1507_18630</name>
</gene>
<sequence>MQNPFKKRATEFIEDSASFVALTSPAPLKLFFEGDPAVLFDRLVTVIGTPGSGKTTLARLMDIDTLFKLLDSNTENTKNLKTALVGYNIIRDNKPGFLSYRLPSSSNLRDIWELPYSETTRANLLRSFIQAKAILGWLRRLEKAEVNIADIHVIVKEGCEAQGQLLNAVDTLDFRQRARSVEEEILRVITSLLPPREEVLSDTVSNLRFDAFEVIESFSILDTSEQADSRLLLKPLLIIDDGHELHPNQFEDLTLWLKNRDMKIARWIMTRVDAVSHEDFRKALVEAENNKVTPGTTLGRDHIFKIIQCERKDRKTFRYIAKDIAKQYIQQMPSFYRKGITTLSQCLSEDSIAISKTDLNKLQNSVNQLLTEMRLPEHQIRKIRDSIPDKLSNDQFLAVYRILLNREKKRSPQADIFGFTGESIDEQILTEQPEVDANDEKEAGKTKTDLIRGAEIQLLHEYGRPFYFSFDRLADASSSNIEQFINLADSLVDGLETKLLRGKTVRLDAREQHHFLTDRATKTINAWDFPYSDATKKLIGFIAEKCRNRTLEVNAPLNDGANAFGIPQGEMDKLQSVSPVFASLLHFALAYNALTLKEHYECKNKTWCLFVLGGLPCIHYGLTLNQGGFCEGHLADLIGAISQ</sequence>
<evidence type="ECO:0000313" key="2">
    <source>
        <dbReference type="Proteomes" id="UP000077857"/>
    </source>
</evidence>
<dbReference type="RefSeq" id="WP_064041738.1">
    <property type="nucleotide sequence ID" value="NZ_LUUJ01000106.1"/>
</dbReference>
<protein>
    <submittedName>
        <fullName evidence="1">Uncharacterized protein</fullName>
    </submittedName>
</protein>
<dbReference type="Pfam" id="PF24389">
    <property type="entry name" value="ORC-CDC6-like"/>
    <property type="match status" value="1"/>
</dbReference>
<dbReference type="Proteomes" id="UP000077857">
    <property type="component" value="Unassembled WGS sequence"/>
</dbReference>